<comment type="similarity">
    <text evidence="2 6">Belongs to the FPP/GGPP synthase family.</text>
</comment>
<evidence type="ECO:0000313" key="8">
    <source>
        <dbReference type="Proteomes" id="UP000559182"/>
    </source>
</evidence>
<evidence type="ECO:0000313" key="7">
    <source>
        <dbReference type="EMBL" id="MBB2894746.1"/>
    </source>
</evidence>
<evidence type="ECO:0000256" key="1">
    <source>
        <dbReference type="ARBA" id="ARBA00001946"/>
    </source>
</evidence>
<proteinExistence type="inferred from homology"/>
<keyword evidence="3 6" id="KW-0808">Transferase</keyword>
<dbReference type="InterPro" id="IPR033749">
    <property type="entry name" value="Polyprenyl_synt_CS"/>
</dbReference>
<dbReference type="AlphaFoldDB" id="A0A839NGL8"/>
<dbReference type="EC" id="2.5.1.30" evidence="7"/>
<protein>
    <submittedName>
        <fullName evidence="7">Heptaprenyl diphosphate synthase</fullName>
        <ecNumber evidence="7">2.5.1.30</ecNumber>
    </submittedName>
</protein>
<dbReference type="GO" id="GO:0008299">
    <property type="term" value="P:isoprenoid biosynthetic process"/>
    <property type="evidence" value="ECO:0007669"/>
    <property type="project" value="InterPro"/>
</dbReference>
<dbReference type="InterPro" id="IPR000092">
    <property type="entry name" value="Polyprenyl_synt"/>
</dbReference>
<evidence type="ECO:0000256" key="6">
    <source>
        <dbReference type="RuleBase" id="RU004466"/>
    </source>
</evidence>
<evidence type="ECO:0000256" key="5">
    <source>
        <dbReference type="ARBA" id="ARBA00022842"/>
    </source>
</evidence>
<dbReference type="RefSeq" id="WP_183323172.1">
    <property type="nucleotide sequence ID" value="NZ_JACHVQ010000007.1"/>
</dbReference>
<dbReference type="SFLD" id="SFLDS00005">
    <property type="entry name" value="Isoprenoid_Synthase_Type_I"/>
    <property type="match status" value="1"/>
</dbReference>
<evidence type="ECO:0000256" key="4">
    <source>
        <dbReference type="ARBA" id="ARBA00022723"/>
    </source>
</evidence>
<organism evidence="7 8">
    <name type="scientific">Flexivirga oryzae</name>
    <dbReference type="NCBI Taxonomy" id="1794944"/>
    <lineage>
        <taxon>Bacteria</taxon>
        <taxon>Bacillati</taxon>
        <taxon>Actinomycetota</taxon>
        <taxon>Actinomycetes</taxon>
        <taxon>Micrococcales</taxon>
        <taxon>Dermacoccaceae</taxon>
        <taxon>Flexivirga</taxon>
    </lineage>
</organism>
<keyword evidence="5" id="KW-0460">Magnesium</keyword>
<dbReference type="Pfam" id="PF00348">
    <property type="entry name" value="polyprenyl_synt"/>
    <property type="match status" value="1"/>
</dbReference>
<keyword evidence="4" id="KW-0479">Metal-binding</keyword>
<dbReference type="InterPro" id="IPR008949">
    <property type="entry name" value="Isoprenoid_synthase_dom_sf"/>
</dbReference>
<dbReference type="CDD" id="cd00685">
    <property type="entry name" value="Trans_IPPS_HT"/>
    <property type="match status" value="1"/>
</dbReference>
<dbReference type="Gene3D" id="1.10.600.10">
    <property type="entry name" value="Farnesyl Diphosphate Synthase"/>
    <property type="match status" value="1"/>
</dbReference>
<comment type="cofactor">
    <cofactor evidence="1">
        <name>Mg(2+)</name>
        <dbReference type="ChEBI" id="CHEBI:18420"/>
    </cofactor>
</comment>
<evidence type="ECO:0000256" key="3">
    <source>
        <dbReference type="ARBA" id="ARBA00022679"/>
    </source>
</evidence>
<sequence length="329" mass="34794">MSKAATLMPSASRALTDRLTDGLAAVDVRLTEVVQHEDEFIAGASQHLLSGGKRFRPLLTLLASELGTGVNDAVIDAAVGVELTHIASLYHDDVMDAAERRHGKSSVNAAYDNITAIIVGDLLFGRASEIVAGLGSEAARIQAQTFVRLCAGQIRDDRQAPADADPMEHYLGVLADKTGSLIATAARYGAMFGGCPPETVAIMRQYGELVGMVFQLSDDVLDIASDGASGKTPGTDLREGVTTLPVLYARASKDPADDRLKSLLSHPLTDDAEHAEALEILRSHPALEQARRHTEAVADQAVALLEPLGDGDALQVMRDLPGQVASRSV</sequence>
<comment type="caution">
    <text evidence="7">The sequence shown here is derived from an EMBL/GenBank/DDBJ whole genome shotgun (WGS) entry which is preliminary data.</text>
</comment>
<keyword evidence="8" id="KW-1185">Reference proteome</keyword>
<dbReference type="PANTHER" id="PTHR12001">
    <property type="entry name" value="GERANYLGERANYL PYROPHOSPHATE SYNTHASE"/>
    <property type="match status" value="1"/>
</dbReference>
<dbReference type="PROSITE" id="PS00444">
    <property type="entry name" value="POLYPRENYL_SYNTHASE_2"/>
    <property type="match status" value="1"/>
</dbReference>
<dbReference type="GO" id="GO:0046872">
    <property type="term" value="F:metal ion binding"/>
    <property type="evidence" value="ECO:0007669"/>
    <property type="project" value="UniProtKB-KW"/>
</dbReference>
<reference evidence="7 8" key="1">
    <citation type="submission" date="2020-08" db="EMBL/GenBank/DDBJ databases">
        <title>Sequencing the genomes of 1000 actinobacteria strains.</title>
        <authorList>
            <person name="Klenk H.-P."/>
        </authorList>
    </citation>
    <scope>NUCLEOTIDE SEQUENCE [LARGE SCALE GENOMIC DNA]</scope>
    <source>
        <strain evidence="7 8">DSM 105369</strain>
    </source>
</reference>
<gene>
    <name evidence="7" type="ORF">FHU39_004797</name>
</gene>
<accession>A0A839NGL8</accession>
<dbReference type="SUPFAM" id="SSF48576">
    <property type="entry name" value="Terpenoid synthases"/>
    <property type="match status" value="1"/>
</dbReference>
<name>A0A839NGL8_9MICO</name>
<dbReference type="GO" id="GO:0000010">
    <property type="term" value="F:heptaprenyl diphosphate synthase activity"/>
    <property type="evidence" value="ECO:0007669"/>
    <property type="project" value="UniProtKB-EC"/>
</dbReference>
<dbReference type="PANTHER" id="PTHR12001:SF69">
    <property type="entry name" value="ALL TRANS-POLYPRENYL-DIPHOSPHATE SYNTHASE PDSS1"/>
    <property type="match status" value="1"/>
</dbReference>
<evidence type="ECO:0000256" key="2">
    <source>
        <dbReference type="ARBA" id="ARBA00006706"/>
    </source>
</evidence>
<dbReference type="EMBL" id="JACHVQ010000007">
    <property type="protein sequence ID" value="MBB2894746.1"/>
    <property type="molecule type" value="Genomic_DNA"/>
</dbReference>
<dbReference type="Proteomes" id="UP000559182">
    <property type="component" value="Unassembled WGS sequence"/>
</dbReference>